<dbReference type="AlphaFoldDB" id="A0A2P4S6K9"/>
<accession>A0A2P4S6K9</accession>
<reference evidence="1 2" key="1">
    <citation type="submission" date="2018-01" db="EMBL/GenBank/DDBJ databases">
        <title>Comparison of the Chinese Bamboo Partridge and Red Junglefowl genome sequences highlights the importance of demography in genome evolution.</title>
        <authorList>
            <person name="Tiley G.P."/>
            <person name="Kimball R.T."/>
            <person name="Braun E.L."/>
            <person name="Burleigh J.G."/>
        </authorList>
    </citation>
    <scope>NUCLEOTIDE SEQUENCE [LARGE SCALE GENOMIC DNA]</scope>
    <source>
        <strain evidence="1">RTK389</strain>
        <tissue evidence="1">Blood</tissue>
    </source>
</reference>
<gene>
    <name evidence="1" type="ORF">CIB84_016523</name>
</gene>
<dbReference type="Proteomes" id="UP000237246">
    <property type="component" value="Unassembled WGS sequence"/>
</dbReference>
<sequence length="95" mass="10485">MEPLEGGSAAALAWIAGWGWEYLLQSSQPFINILIPFASPLWQEHHYCWTSSLSEVSLRELPCNNNNALLIAINDPAFDSARRIGLLPPTHALNG</sequence>
<protein>
    <submittedName>
        <fullName evidence="1">Uncharacterized protein</fullName>
    </submittedName>
</protein>
<dbReference type="EMBL" id="PPHD01095616">
    <property type="protein sequence ID" value="POI19733.1"/>
    <property type="molecule type" value="Genomic_DNA"/>
</dbReference>
<name>A0A2P4S6K9_BAMTH</name>
<proteinExistence type="predicted"/>
<organism evidence="1 2">
    <name type="scientific">Bambusicola thoracicus</name>
    <name type="common">Chinese bamboo-partridge</name>
    <name type="synonym">Perdix thoracica</name>
    <dbReference type="NCBI Taxonomy" id="9083"/>
    <lineage>
        <taxon>Eukaryota</taxon>
        <taxon>Metazoa</taxon>
        <taxon>Chordata</taxon>
        <taxon>Craniata</taxon>
        <taxon>Vertebrata</taxon>
        <taxon>Euteleostomi</taxon>
        <taxon>Archelosauria</taxon>
        <taxon>Archosauria</taxon>
        <taxon>Dinosauria</taxon>
        <taxon>Saurischia</taxon>
        <taxon>Theropoda</taxon>
        <taxon>Coelurosauria</taxon>
        <taxon>Aves</taxon>
        <taxon>Neognathae</taxon>
        <taxon>Galloanserae</taxon>
        <taxon>Galliformes</taxon>
        <taxon>Phasianidae</taxon>
        <taxon>Perdicinae</taxon>
        <taxon>Bambusicola</taxon>
    </lineage>
</organism>
<evidence type="ECO:0000313" key="2">
    <source>
        <dbReference type="Proteomes" id="UP000237246"/>
    </source>
</evidence>
<keyword evidence="2" id="KW-1185">Reference proteome</keyword>
<evidence type="ECO:0000313" key="1">
    <source>
        <dbReference type="EMBL" id="POI19733.1"/>
    </source>
</evidence>
<comment type="caution">
    <text evidence="1">The sequence shown here is derived from an EMBL/GenBank/DDBJ whole genome shotgun (WGS) entry which is preliminary data.</text>
</comment>